<keyword evidence="2" id="KW-1185">Reference proteome</keyword>
<evidence type="ECO:0000313" key="2">
    <source>
        <dbReference type="Proteomes" id="UP001313282"/>
    </source>
</evidence>
<organism evidence="1 2">
    <name type="scientific">Orbilia javanica</name>
    <dbReference type="NCBI Taxonomy" id="47235"/>
    <lineage>
        <taxon>Eukaryota</taxon>
        <taxon>Fungi</taxon>
        <taxon>Dikarya</taxon>
        <taxon>Ascomycota</taxon>
        <taxon>Pezizomycotina</taxon>
        <taxon>Orbiliomycetes</taxon>
        <taxon>Orbiliales</taxon>
        <taxon>Orbiliaceae</taxon>
        <taxon>Orbilia</taxon>
    </lineage>
</organism>
<name>A0AAN8MXJ7_9PEZI</name>
<evidence type="ECO:0000313" key="1">
    <source>
        <dbReference type="EMBL" id="KAK6344826.1"/>
    </source>
</evidence>
<dbReference type="SUPFAM" id="SSF55486">
    <property type="entry name" value="Metalloproteases ('zincins'), catalytic domain"/>
    <property type="match status" value="1"/>
</dbReference>
<comment type="caution">
    <text evidence="1">The sequence shown here is derived from an EMBL/GenBank/DDBJ whole genome shotgun (WGS) entry which is preliminary data.</text>
</comment>
<proteinExistence type="predicted"/>
<dbReference type="EMBL" id="JAVHNR010000004">
    <property type="protein sequence ID" value="KAK6344826.1"/>
    <property type="molecule type" value="Genomic_DNA"/>
</dbReference>
<protein>
    <submittedName>
        <fullName evidence="1">Uncharacterized protein</fullName>
    </submittedName>
</protein>
<dbReference type="Proteomes" id="UP001313282">
    <property type="component" value="Unassembled WGS sequence"/>
</dbReference>
<dbReference type="GO" id="GO:0008237">
    <property type="term" value="F:metallopeptidase activity"/>
    <property type="evidence" value="ECO:0007669"/>
    <property type="project" value="InterPro"/>
</dbReference>
<reference evidence="1 2" key="1">
    <citation type="submission" date="2019-10" db="EMBL/GenBank/DDBJ databases">
        <authorList>
            <person name="Palmer J.M."/>
        </authorList>
    </citation>
    <scope>NUCLEOTIDE SEQUENCE [LARGE SCALE GENOMIC DNA]</scope>
    <source>
        <strain evidence="1 2">TWF718</strain>
    </source>
</reference>
<dbReference type="InterPro" id="IPR024079">
    <property type="entry name" value="MetalloPept_cat_dom_sf"/>
</dbReference>
<sequence>MAHFIVVGAPTCTAQDKKGSVLASSFFPDRKAHKRVLRVYPEAFKYSEDCLVGLFGHESGHILGLRHEFAKVKESYSACVVYGGDDKNSIMNYYDDLSKLKVSEDDKKNLRELYDYIYSRDPPFDEYGGFRIQLINPDTSGYCTQSVRRGSLKAFMGAGTQRRLRYRWMRFR</sequence>
<dbReference type="Gene3D" id="3.40.390.10">
    <property type="entry name" value="Collagenase (Catalytic Domain)"/>
    <property type="match status" value="1"/>
</dbReference>
<accession>A0AAN8MXJ7</accession>
<dbReference type="AlphaFoldDB" id="A0AAN8MXJ7"/>
<gene>
    <name evidence="1" type="ORF">TWF718_006779</name>
</gene>
<dbReference type="Pfam" id="PF13583">
    <property type="entry name" value="Reprolysin_4"/>
    <property type="match status" value="1"/>
</dbReference>